<reference evidence="3 4" key="1">
    <citation type="submission" date="2022-07" db="EMBL/GenBank/DDBJ databases">
        <title>Genome-wide signatures of adaptation to extreme environments.</title>
        <authorList>
            <person name="Cho C.H."/>
            <person name="Yoon H.S."/>
        </authorList>
    </citation>
    <scope>NUCLEOTIDE SEQUENCE [LARGE SCALE GENOMIC DNA]</scope>
    <source>
        <strain evidence="3 4">DBV 063 E5</strain>
    </source>
</reference>
<feature type="transmembrane region" description="Helical" evidence="2">
    <location>
        <begin position="229"/>
        <end position="255"/>
    </location>
</feature>
<dbReference type="AlphaFoldDB" id="A0AAV9IU05"/>
<feature type="transmembrane region" description="Helical" evidence="2">
    <location>
        <begin position="180"/>
        <end position="204"/>
    </location>
</feature>
<keyword evidence="2" id="KW-0472">Membrane</keyword>
<feature type="region of interest" description="Disordered" evidence="1">
    <location>
        <begin position="35"/>
        <end position="82"/>
    </location>
</feature>
<accession>A0AAV9IU05</accession>
<dbReference type="Proteomes" id="UP001301350">
    <property type="component" value="Unassembled WGS sequence"/>
</dbReference>
<evidence type="ECO:0000313" key="4">
    <source>
        <dbReference type="Proteomes" id="UP001301350"/>
    </source>
</evidence>
<evidence type="ECO:0000313" key="3">
    <source>
        <dbReference type="EMBL" id="KAK4535747.1"/>
    </source>
</evidence>
<proteinExistence type="predicted"/>
<sequence length="317" mass="35122">MSERESPYERALRRLYARYERGTTERWEREQSLFNASDLQRRPSHSRSRSDLAAAAGSDSPWKQVLPPRKPPSNRAAQSKPVRRTATLLQASRKLLKRPPQKTAVHIIGLAALLFVMFGWPIVVITADPTAKVGTACDKALIAILFPMAVLWLFLSSFAVVLLVLVHGFRTPLDGSWSGVVGWCGGLLFATFFLLFFVLQAVFFQQLGQSHTPFDRCGRRGSTVPCCSLVVWSTCLIMIVASYASAILLCTYPGIARARQRRQERHAQLRPRYYARETDLQQWMLGGGDESVVDVDGAGRNGEQASTLGALSGAPTV</sequence>
<organism evidence="3 4">
    <name type="scientific">Cyanidium caldarium</name>
    <name type="common">Red alga</name>
    <dbReference type="NCBI Taxonomy" id="2771"/>
    <lineage>
        <taxon>Eukaryota</taxon>
        <taxon>Rhodophyta</taxon>
        <taxon>Bangiophyceae</taxon>
        <taxon>Cyanidiales</taxon>
        <taxon>Cyanidiaceae</taxon>
        <taxon>Cyanidium</taxon>
    </lineage>
</organism>
<keyword evidence="2" id="KW-1133">Transmembrane helix</keyword>
<feature type="transmembrane region" description="Helical" evidence="2">
    <location>
        <begin position="103"/>
        <end position="122"/>
    </location>
</feature>
<evidence type="ECO:0000256" key="2">
    <source>
        <dbReference type="SAM" id="Phobius"/>
    </source>
</evidence>
<dbReference type="EMBL" id="JANCYW010000006">
    <property type="protein sequence ID" value="KAK4535747.1"/>
    <property type="molecule type" value="Genomic_DNA"/>
</dbReference>
<comment type="caution">
    <text evidence="3">The sequence shown here is derived from an EMBL/GenBank/DDBJ whole genome shotgun (WGS) entry which is preliminary data.</text>
</comment>
<keyword evidence="2" id="KW-0812">Transmembrane</keyword>
<keyword evidence="4" id="KW-1185">Reference proteome</keyword>
<evidence type="ECO:0000256" key="1">
    <source>
        <dbReference type="SAM" id="MobiDB-lite"/>
    </source>
</evidence>
<protein>
    <submittedName>
        <fullName evidence="3">Uncharacterized protein</fullName>
    </submittedName>
</protein>
<name>A0AAV9IU05_CYACA</name>
<feature type="transmembrane region" description="Helical" evidence="2">
    <location>
        <begin position="142"/>
        <end position="168"/>
    </location>
</feature>
<gene>
    <name evidence="3" type="ORF">CDCA_CDCA06G1772</name>
</gene>